<organism evidence="2 3">
    <name type="scientific">Bradyrhizobium stylosanthis</name>
    <dbReference type="NCBI Taxonomy" id="1803665"/>
    <lineage>
        <taxon>Bacteria</taxon>
        <taxon>Pseudomonadati</taxon>
        <taxon>Pseudomonadota</taxon>
        <taxon>Alphaproteobacteria</taxon>
        <taxon>Hyphomicrobiales</taxon>
        <taxon>Nitrobacteraceae</taxon>
        <taxon>Bradyrhizobium</taxon>
    </lineage>
</organism>
<feature type="transmembrane region" description="Helical" evidence="1">
    <location>
        <begin position="127"/>
        <end position="147"/>
    </location>
</feature>
<reference evidence="2 3" key="1">
    <citation type="submission" date="2019-06" db="EMBL/GenBank/DDBJ databases">
        <title>Genomic Encyclopedia of Type Strains, Phase IV (KMG-V): Genome sequencing to study the core and pangenomes of soil and plant-associated prokaryotes.</title>
        <authorList>
            <person name="Whitman W."/>
        </authorList>
    </citation>
    <scope>NUCLEOTIDE SEQUENCE [LARGE SCALE GENOMIC DNA]</scope>
    <source>
        <strain evidence="2 3">BR 510</strain>
    </source>
</reference>
<evidence type="ECO:0000313" key="2">
    <source>
        <dbReference type="EMBL" id="TWB01470.1"/>
    </source>
</evidence>
<sequence length="257" mass="27392">MRIPSQRDLRAALLWALVMLAAVGLSSNVLLRTVLVAPMVFLVSGHAMLRAIGIKTSSLSEHLAYAVGASLVIGIAGGFILNAAGLLTPLGWASWFCAVTVAAALVAGRRSDAPDLPPWPGSVPVRLSQGTAMAAALLLACGAYALAVHDEATYRQFSYTAFWILPPASGGPARMTVGVRSAEANTQRFDLEINLGGQPFAVFHSLTLAPGETWSREIQVPISATSQKADARLYRPDDNRLYRSVSTLVPRRQDEAR</sequence>
<keyword evidence="1" id="KW-1133">Transmembrane helix</keyword>
<comment type="caution">
    <text evidence="2">The sequence shown here is derived from an EMBL/GenBank/DDBJ whole genome shotgun (WGS) entry which is preliminary data.</text>
</comment>
<dbReference type="STRING" id="1803665.GCA_001641335_00391"/>
<feature type="transmembrane region" description="Helical" evidence="1">
    <location>
        <begin position="63"/>
        <end position="83"/>
    </location>
</feature>
<keyword evidence="1" id="KW-0812">Transmembrane</keyword>
<gene>
    <name evidence="2" type="ORF">FBZ96_103242</name>
</gene>
<dbReference type="EMBL" id="VITK01000003">
    <property type="protein sequence ID" value="TWB01470.1"/>
    <property type="molecule type" value="Genomic_DNA"/>
</dbReference>
<keyword evidence="3" id="KW-1185">Reference proteome</keyword>
<dbReference type="AlphaFoldDB" id="A0A560DWH4"/>
<proteinExistence type="predicted"/>
<dbReference type="Proteomes" id="UP000319949">
    <property type="component" value="Unassembled WGS sequence"/>
</dbReference>
<accession>A0A560DWH4</accession>
<name>A0A560DWH4_9BRAD</name>
<feature type="transmembrane region" description="Helical" evidence="1">
    <location>
        <begin position="12"/>
        <end position="43"/>
    </location>
</feature>
<feature type="transmembrane region" description="Helical" evidence="1">
    <location>
        <begin position="90"/>
        <end position="107"/>
    </location>
</feature>
<keyword evidence="1" id="KW-0472">Membrane</keyword>
<protein>
    <submittedName>
        <fullName evidence="2">Putative membrane protein</fullName>
    </submittedName>
</protein>
<evidence type="ECO:0000313" key="3">
    <source>
        <dbReference type="Proteomes" id="UP000319949"/>
    </source>
</evidence>
<evidence type="ECO:0000256" key="1">
    <source>
        <dbReference type="SAM" id="Phobius"/>
    </source>
</evidence>